<name>X0TJH2_9ZZZZ</name>
<comment type="caution">
    <text evidence="2">The sequence shown here is derived from an EMBL/GenBank/DDBJ whole genome shotgun (WGS) entry which is preliminary data.</text>
</comment>
<dbReference type="EMBL" id="BARS01018369">
    <property type="protein sequence ID" value="GAF93688.1"/>
    <property type="molecule type" value="Genomic_DNA"/>
</dbReference>
<keyword evidence="1" id="KW-0472">Membrane</keyword>
<feature type="transmembrane region" description="Helical" evidence="1">
    <location>
        <begin position="24"/>
        <end position="46"/>
    </location>
</feature>
<proteinExistence type="predicted"/>
<dbReference type="AlphaFoldDB" id="X0TJH2"/>
<accession>X0TJH2</accession>
<sequence>MGKKETNIKTPVQTLKDLKKQTKLPFITSIFLSTLILLVFFGLVILRKPRVERVPEVFVGEEVICSWGGPLPLSNLPGTGDMQSQAGYIMPNGELQQGFWRGGQGWVRTVPMRADNTPDWGNASSWGGPLPLSNLPGTGDMQSQAGYIMPNGELQQGFWRGGQGWVRTVPMRADNTPDWGNASSWGGPLPLSNLPGTGDMQSQAGYIMPNGELQQGFWRGGQGWVRTVPKGEFRP</sequence>
<gene>
    <name evidence="2" type="ORF">S01H1_29891</name>
</gene>
<keyword evidence="1" id="KW-0812">Transmembrane</keyword>
<protein>
    <submittedName>
        <fullName evidence="2">Uncharacterized protein</fullName>
    </submittedName>
</protein>
<feature type="non-terminal residue" evidence="2">
    <location>
        <position position="235"/>
    </location>
</feature>
<keyword evidence="1" id="KW-1133">Transmembrane helix</keyword>
<reference evidence="2" key="1">
    <citation type="journal article" date="2014" name="Front. Microbiol.">
        <title>High frequency of phylogenetically diverse reductive dehalogenase-homologous genes in deep subseafloor sedimentary metagenomes.</title>
        <authorList>
            <person name="Kawai M."/>
            <person name="Futagami T."/>
            <person name="Toyoda A."/>
            <person name="Takaki Y."/>
            <person name="Nishi S."/>
            <person name="Hori S."/>
            <person name="Arai W."/>
            <person name="Tsubouchi T."/>
            <person name="Morono Y."/>
            <person name="Uchiyama I."/>
            <person name="Ito T."/>
            <person name="Fujiyama A."/>
            <person name="Inagaki F."/>
            <person name="Takami H."/>
        </authorList>
    </citation>
    <scope>NUCLEOTIDE SEQUENCE</scope>
    <source>
        <strain evidence="2">Expedition CK06-06</strain>
    </source>
</reference>
<organism evidence="2">
    <name type="scientific">marine sediment metagenome</name>
    <dbReference type="NCBI Taxonomy" id="412755"/>
    <lineage>
        <taxon>unclassified sequences</taxon>
        <taxon>metagenomes</taxon>
        <taxon>ecological metagenomes</taxon>
    </lineage>
</organism>
<evidence type="ECO:0000256" key="1">
    <source>
        <dbReference type="SAM" id="Phobius"/>
    </source>
</evidence>
<evidence type="ECO:0000313" key="2">
    <source>
        <dbReference type="EMBL" id="GAF93688.1"/>
    </source>
</evidence>